<dbReference type="PROSITE" id="PS50005">
    <property type="entry name" value="TPR"/>
    <property type="match status" value="2"/>
</dbReference>
<dbReference type="Pfam" id="PF13181">
    <property type="entry name" value="TPR_8"/>
    <property type="match status" value="3"/>
</dbReference>
<dbReference type="Gene3D" id="1.25.40.10">
    <property type="entry name" value="Tetratricopeptide repeat domain"/>
    <property type="match status" value="2"/>
</dbReference>
<comment type="caution">
    <text evidence="4">The sequence shown here is derived from an EMBL/GenBank/DDBJ whole genome shotgun (WGS) entry which is preliminary data.</text>
</comment>
<dbReference type="SMART" id="SM00028">
    <property type="entry name" value="TPR"/>
    <property type="match status" value="4"/>
</dbReference>
<dbReference type="InterPro" id="IPR050498">
    <property type="entry name" value="Ycf3"/>
</dbReference>
<dbReference type="Proteomes" id="UP001501456">
    <property type="component" value="Unassembled WGS sequence"/>
</dbReference>
<dbReference type="InterPro" id="IPR011990">
    <property type="entry name" value="TPR-like_helical_dom_sf"/>
</dbReference>
<evidence type="ECO:0000256" key="1">
    <source>
        <dbReference type="ARBA" id="ARBA00022737"/>
    </source>
</evidence>
<dbReference type="PANTHER" id="PTHR44858">
    <property type="entry name" value="TETRATRICOPEPTIDE REPEAT PROTEIN 6"/>
    <property type="match status" value="1"/>
</dbReference>
<gene>
    <name evidence="4" type="ORF">GCM10022271_22440</name>
</gene>
<name>A0ABP7HA90_9FLAO</name>
<evidence type="ECO:0008006" key="6">
    <source>
        <dbReference type="Google" id="ProtNLM"/>
    </source>
</evidence>
<evidence type="ECO:0000256" key="2">
    <source>
        <dbReference type="ARBA" id="ARBA00022803"/>
    </source>
</evidence>
<feature type="repeat" description="TPR" evidence="3">
    <location>
        <begin position="218"/>
        <end position="251"/>
    </location>
</feature>
<dbReference type="RefSeq" id="WP_344730642.1">
    <property type="nucleotide sequence ID" value="NZ_BAABBI010000003.1"/>
</dbReference>
<dbReference type="InterPro" id="IPR019734">
    <property type="entry name" value="TPR_rpt"/>
</dbReference>
<proteinExistence type="predicted"/>
<dbReference type="SUPFAM" id="SSF48452">
    <property type="entry name" value="TPR-like"/>
    <property type="match status" value="2"/>
</dbReference>
<keyword evidence="2 3" id="KW-0802">TPR repeat</keyword>
<sequence length="415" mass="46183">MKNTLIVALSLSVTTFSFAQKKELKTAEKAIKNANYAEAKTALGQAKSLMSSMDGKLKDKYNFLNAKALYANGTGSQSDINEALTSLESVSDNYASELSELKTAMENDFLTKANEAYKSNNFSLATDKFEQLYRVVPSDTTYLYYAAVSAVSGQDYDAALNHYLKLSDLGYTGQEKQYYATNVETGEEEVFDKATRDILVKGDDYIKPVDRMTESKLAEITKNIALIYVNLDKNDEAIAAIKKARANEPSDVNLILTEANLQYKMGNTDAYKSLIEEAIELDPNNIDLFYNLGVLSAESGNNEKAKEYYNKVIEMDPTYVNAQTNIAALILDEEKDIIEEMNGLGSSAADNKRYDELKEERMTVYKSAIPYLEAVLKINPDDVQVTKTLMNIYSAIDNTAKFKALKAKLETLEGN</sequence>
<evidence type="ECO:0000313" key="4">
    <source>
        <dbReference type="EMBL" id="GAA3789488.1"/>
    </source>
</evidence>
<protein>
    <recommendedName>
        <fullName evidence="6">Tetratricopeptide repeat protein</fullName>
    </recommendedName>
</protein>
<evidence type="ECO:0000313" key="5">
    <source>
        <dbReference type="Proteomes" id="UP001501456"/>
    </source>
</evidence>
<dbReference type="Pfam" id="PF13432">
    <property type="entry name" value="TPR_16"/>
    <property type="match status" value="1"/>
</dbReference>
<keyword evidence="5" id="KW-1185">Reference proteome</keyword>
<dbReference type="PANTHER" id="PTHR44858:SF1">
    <property type="entry name" value="UDP-N-ACETYLGLUCOSAMINE--PEPTIDE N-ACETYLGLUCOSAMINYLTRANSFERASE SPINDLY-RELATED"/>
    <property type="match status" value="1"/>
</dbReference>
<evidence type="ECO:0000256" key="3">
    <source>
        <dbReference type="PROSITE-ProRule" id="PRU00339"/>
    </source>
</evidence>
<keyword evidence="1" id="KW-0677">Repeat</keyword>
<reference evidence="5" key="1">
    <citation type="journal article" date="2019" name="Int. J. Syst. Evol. Microbiol.">
        <title>The Global Catalogue of Microorganisms (GCM) 10K type strain sequencing project: providing services to taxonomists for standard genome sequencing and annotation.</title>
        <authorList>
            <consortium name="The Broad Institute Genomics Platform"/>
            <consortium name="The Broad Institute Genome Sequencing Center for Infectious Disease"/>
            <person name="Wu L."/>
            <person name="Ma J."/>
        </authorList>
    </citation>
    <scope>NUCLEOTIDE SEQUENCE [LARGE SCALE GENOMIC DNA]</scope>
    <source>
        <strain evidence="5">JCM 17525</strain>
    </source>
</reference>
<dbReference type="PROSITE" id="PS50293">
    <property type="entry name" value="TPR_REGION"/>
    <property type="match status" value="1"/>
</dbReference>
<dbReference type="EMBL" id="BAABBI010000003">
    <property type="protein sequence ID" value="GAA3789488.1"/>
    <property type="molecule type" value="Genomic_DNA"/>
</dbReference>
<organism evidence="4 5">
    <name type="scientific">Corallibacter vietnamensis</name>
    <dbReference type="NCBI Taxonomy" id="904130"/>
    <lineage>
        <taxon>Bacteria</taxon>
        <taxon>Pseudomonadati</taxon>
        <taxon>Bacteroidota</taxon>
        <taxon>Flavobacteriia</taxon>
        <taxon>Flavobacteriales</taxon>
        <taxon>Flavobacteriaceae</taxon>
        <taxon>Corallibacter</taxon>
    </lineage>
</organism>
<feature type="repeat" description="TPR" evidence="3">
    <location>
        <begin position="286"/>
        <end position="319"/>
    </location>
</feature>
<accession>A0ABP7HA90</accession>